<gene>
    <name evidence="2" type="ORF">GALL_20650</name>
</gene>
<dbReference type="InterPro" id="IPR001041">
    <property type="entry name" value="2Fe-2S_ferredoxin-type"/>
</dbReference>
<dbReference type="PROSITE" id="PS00197">
    <property type="entry name" value="2FE2S_FER_1"/>
    <property type="match status" value="1"/>
</dbReference>
<dbReference type="Gene3D" id="3.10.20.30">
    <property type="match status" value="1"/>
</dbReference>
<dbReference type="AlphaFoldDB" id="A0A1J5TCK4"/>
<evidence type="ECO:0000313" key="2">
    <source>
        <dbReference type="EMBL" id="OIR17843.1"/>
    </source>
</evidence>
<organism evidence="2">
    <name type="scientific">mine drainage metagenome</name>
    <dbReference type="NCBI Taxonomy" id="410659"/>
    <lineage>
        <taxon>unclassified sequences</taxon>
        <taxon>metagenomes</taxon>
        <taxon>ecological metagenomes</taxon>
    </lineage>
</organism>
<protein>
    <submittedName>
        <fullName evidence="2">2Fe-2S iron-sulfur cluster binding domain protein</fullName>
    </submittedName>
</protein>
<dbReference type="InterPro" id="IPR012675">
    <property type="entry name" value="Beta-grasp_dom_sf"/>
</dbReference>
<comment type="caution">
    <text evidence="2">The sequence shown here is derived from an EMBL/GenBank/DDBJ whole genome shotgun (WGS) entry which is preliminary data.</text>
</comment>
<evidence type="ECO:0000259" key="1">
    <source>
        <dbReference type="PROSITE" id="PS51085"/>
    </source>
</evidence>
<name>A0A1J5TCK4_9ZZZZ</name>
<dbReference type="InterPro" id="IPR006058">
    <property type="entry name" value="2Fe2S_fd_BS"/>
</dbReference>
<dbReference type="SUPFAM" id="SSF54292">
    <property type="entry name" value="2Fe-2S ferredoxin-like"/>
    <property type="match status" value="1"/>
</dbReference>
<proteinExistence type="predicted"/>
<dbReference type="InterPro" id="IPR036010">
    <property type="entry name" value="2Fe-2S_ferredoxin-like_sf"/>
</dbReference>
<dbReference type="CDD" id="cd00207">
    <property type="entry name" value="fer2"/>
    <property type="match status" value="1"/>
</dbReference>
<sequence>MANVTFSSPKMKKDITVYATAGDCSTLLSLAKEHKVPVEFECENGECGSCAVEVAILANKQPMGMHLTEKEKTVLKLAGKITKKQIEESETTDLPPPWRLACQFIVRNEDILVKF</sequence>
<dbReference type="GO" id="GO:0051537">
    <property type="term" value="F:2 iron, 2 sulfur cluster binding"/>
    <property type="evidence" value="ECO:0007669"/>
    <property type="project" value="InterPro"/>
</dbReference>
<accession>A0A1J5TCK4</accession>
<dbReference type="Pfam" id="PF00111">
    <property type="entry name" value="Fer2"/>
    <property type="match status" value="1"/>
</dbReference>
<feature type="domain" description="2Fe-2S ferredoxin-type" evidence="1">
    <location>
        <begin position="2"/>
        <end position="115"/>
    </location>
</feature>
<reference evidence="2" key="1">
    <citation type="submission" date="2016-10" db="EMBL/GenBank/DDBJ databases">
        <title>Sequence of Gallionella enrichment culture.</title>
        <authorList>
            <person name="Poehlein A."/>
            <person name="Muehling M."/>
            <person name="Daniel R."/>
        </authorList>
    </citation>
    <scope>NUCLEOTIDE SEQUENCE</scope>
</reference>
<dbReference type="PROSITE" id="PS51085">
    <property type="entry name" value="2FE2S_FER_2"/>
    <property type="match status" value="1"/>
</dbReference>
<dbReference type="EMBL" id="MLJW01000004">
    <property type="protein sequence ID" value="OIR17843.1"/>
    <property type="molecule type" value="Genomic_DNA"/>
</dbReference>